<gene>
    <name evidence="2" type="ORF">EA797_14280</name>
</gene>
<keyword evidence="1" id="KW-0732">Signal</keyword>
<dbReference type="InterPro" id="IPR021245">
    <property type="entry name" value="DUF2790"/>
</dbReference>
<dbReference type="Proteomes" id="UP000269774">
    <property type="component" value="Unassembled WGS sequence"/>
</dbReference>
<dbReference type="RefSeq" id="WP_122166357.1">
    <property type="nucleotide sequence ID" value="NZ_CP180504.1"/>
</dbReference>
<comment type="caution">
    <text evidence="2">The sequence shown here is derived from an EMBL/GenBank/DDBJ whole genome shotgun (WGS) entry which is preliminary data.</text>
</comment>
<evidence type="ECO:0000256" key="1">
    <source>
        <dbReference type="SAM" id="SignalP"/>
    </source>
</evidence>
<dbReference type="EMBL" id="RFFM01000003">
    <property type="protein sequence ID" value="RMH89116.1"/>
    <property type="molecule type" value="Genomic_DNA"/>
</dbReference>
<accession>A0A3M2HHC6</accession>
<protein>
    <submittedName>
        <fullName evidence="2">DUF2790 domain-containing protein</fullName>
    </submittedName>
</protein>
<sequence>MSIRNLSIISTMTVIALSASPLLANERAEVSSYQYGTRLDIAKVIRIDEPAPPTCEIVQATMTFVNTQGETEQVSFLKQAQACLRE</sequence>
<keyword evidence="3" id="KW-1185">Reference proteome</keyword>
<dbReference type="Pfam" id="PF10976">
    <property type="entry name" value="DUF2790"/>
    <property type="match status" value="1"/>
</dbReference>
<name>A0A3M2HHC6_9GAMM</name>
<feature type="chain" id="PRO_5018211526" evidence="1">
    <location>
        <begin position="25"/>
        <end position="86"/>
    </location>
</feature>
<proteinExistence type="predicted"/>
<dbReference type="Gene3D" id="2.30.140.50">
    <property type="entry name" value="Protein of unknown function DUF2790"/>
    <property type="match status" value="1"/>
</dbReference>
<dbReference type="AlphaFoldDB" id="A0A3M2HHC6"/>
<organism evidence="2 3">
    <name type="scientific">Stutzerimonas zhaodongensis</name>
    <dbReference type="NCBI Taxonomy" id="1176257"/>
    <lineage>
        <taxon>Bacteria</taxon>
        <taxon>Pseudomonadati</taxon>
        <taxon>Pseudomonadota</taxon>
        <taxon>Gammaproteobacteria</taxon>
        <taxon>Pseudomonadales</taxon>
        <taxon>Pseudomonadaceae</taxon>
        <taxon>Stutzerimonas</taxon>
    </lineage>
</organism>
<evidence type="ECO:0000313" key="2">
    <source>
        <dbReference type="EMBL" id="RMH89116.1"/>
    </source>
</evidence>
<dbReference type="OrthoDB" id="7017737at2"/>
<reference evidence="2 3" key="1">
    <citation type="submission" date="2018-10" db="EMBL/GenBank/DDBJ databases">
        <title>Pseudomonas zhaodongensis NEAU-ST5-21(T) genome.</title>
        <authorList>
            <person name="Peng J."/>
            <person name="Liu Z.-P."/>
        </authorList>
    </citation>
    <scope>NUCLEOTIDE SEQUENCE [LARGE SCALE GENOMIC DNA]</scope>
    <source>
        <strain evidence="2 3">NEAU-ST5-21</strain>
    </source>
</reference>
<evidence type="ECO:0000313" key="3">
    <source>
        <dbReference type="Proteomes" id="UP000269774"/>
    </source>
</evidence>
<feature type="signal peptide" evidence="1">
    <location>
        <begin position="1"/>
        <end position="24"/>
    </location>
</feature>